<feature type="domain" description="HTH deoR-type" evidence="4">
    <location>
        <begin position="3"/>
        <end position="58"/>
    </location>
</feature>
<dbReference type="InterPro" id="IPR014036">
    <property type="entry name" value="DeoR-like_C"/>
</dbReference>
<dbReference type="InterPro" id="IPR036388">
    <property type="entry name" value="WH-like_DNA-bd_sf"/>
</dbReference>
<dbReference type="PANTHER" id="PTHR30363">
    <property type="entry name" value="HTH-TYPE TRANSCRIPTIONAL REGULATOR SRLR-RELATED"/>
    <property type="match status" value="1"/>
</dbReference>
<keyword evidence="2" id="KW-0238">DNA-binding</keyword>
<dbReference type="SUPFAM" id="SSF100950">
    <property type="entry name" value="NagB/RpiA/CoA transferase-like"/>
    <property type="match status" value="1"/>
</dbReference>
<dbReference type="Pfam" id="PF00455">
    <property type="entry name" value="DeoRC"/>
    <property type="match status" value="1"/>
</dbReference>
<dbReference type="InterPro" id="IPR018356">
    <property type="entry name" value="Tscrpt_reg_HTH_DeoR_CS"/>
</dbReference>
<dbReference type="Gene3D" id="3.40.50.1360">
    <property type="match status" value="1"/>
</dbReference>
<dbReference type="Pfam" id="PF08220">
    <property type="entry name" value="HTH_DeoR"/>
    <property type="match status" value="1"/>
</dbReference>
<gene>
    <name evidence="5" type="primary">srlR_7</name>
    <name evidence="5" type="ORF">DSM106044_04893</name>
</gene>
<reference evidence="5 6" key="1">
    <citation type="journal article" date="2019" name="Anaerobe">
        <title>Detection of Robinsoniella peoriensis in multiple bone samples of a trauma patient.</title>
        <authorList>
            <person name="Schrottner P."/>
            <person name="Hartwich K."/>
            <person name="Bunk B."/>
            <person name="Schober I."/>
            <person name="Helbig S."/>
            <person name="Rudolph W.W."/>
            <person name="Gunzer F."/>
        </authorList>
    </citation>
    <scope>NUCLEOTIDE SEQUENCE [LARGE SCALE GENOMIC DNA]</scope>
    <source>
        <strain evidence="5 6">DSM 106044</strain>
    </source>
</reference>
<dbReference type="STRING" id="180332.GCA_000797495_03469"/>
<comment type="caution">
    <text evidence="5">The sequence shown here is derived from an EMBL/GenBank/DDBJ whole genome shotgun (WGS) entry which is preliminary data.</text>
</comment>
<evidence type="ECO:0000256" key="1">
    <source>
        <dbReference type="ARBA" id="ARBA00023015"/>
    </source>
</evidence>
<evidence type="ECO:0000259" key="4">
    <source>
        <dbReference type="PROSITE" id="PS51000"/>
    </source>
</evidence>
<evidence type="ECO:0000313" key="6">
    <source>
        <dbReference type="Proteomes" id="UP000306509"/>
    </source>
</evidence>
<proteinExistence type="predicted"/>
<organism evidence="5 6">
    <name type="scientific">Robinsoniella peoriensis</name>
    <dbReference type="NCBI Taxonomy" id="180332"/>
    <lineage>
        <taxon>Bacteria</taxon>
        <taxon>Bacillati</taxon>
        <taxon>Bacillota</taxon>
        <taxon>Clostridia</taxon>
        <taxon>Lachnospirales</taxon>
        <taxon>Lachnospiraceae</taxon>
        <taxon>Robinsoniella</taxon>
    </lineage>
</organism>
<dbReference type="AlphaFoldDB" id="A0A4V6HRB2"/>
<keyword evidence="6" id="KW-1185">Reference proteome</keyword>
<evidence type="ECO:0000313" key="5">
    <source>
        <dbReference type="EMBL" id="TLC98377.1"/>
    </source>
</evidence>
<dbReference type="InterPro" id="IPR037171">
    <property type="entry name" value="NagB/RpiA_transferase-like"/>
</dbReference>
<name>A0A4V6HRB2_9FIRM</name>
<dbReference type="SUPFAM" id="SSF46785">
    <property type="entry name" value="Winged helix' DNA-binding domain"/>
    <property type="match status" value="1"/>
</dbReference>
<sequence length="245" mass="27014">MIPAMRQEKILNILSNDEIVSVEDLMDVLNISISTIRRDLSKLEKESKIVLLHGGGVKLAQKPTELSITTKLDLNRDAKYLIAKKAVSLIQDGDVIFVDPSSTTYHMIPLLTDKNITVITNSISHINQLIHYGVPSIMVGGNIKSTTNSCIGPIAESTLKDLNFNKCFLGANGFTIQAGITNHDINEKVIKTLALQNSATPYFLIDSSKYGCITMVKIADLDTYPIITESVSEELKDYKNIILAY</sequence>
<dbReference type="PROSITE" id="PS51000">
    <property type="entry name" value="HTH_DEOR_2"/>
    <property type="match status" value="1"/>
</dbReference>
<keyword evidence="3" id="KW-0804">Transcription</keyword>
<dbReference type="InterPro" id="IPR036390">
    <property type="entry name" value="WH_DNA-bd_sf"/>
</dbReference>
<evidence type="ECO:0000256" key="2">
    <source>
        <dbReference type="ARBA" id="ARBA00023125"/>
    </source>
</evidence>
<protein>
    <submittedName>
        <fullName evidence="5">Glucitol operon repressor</fullName>
    </submittedName>
</protein>
<dbReference type="InterPro" id="IPR001034">
    <property type="entry name" value="DeoR_HTH"/>
</dbReference>
<evidence type="ECO:0000256" key="3">
    <source>
        <dbReference type="ARBA" id="ARBA00023163"/>
    </source>
</evidence>
<dbReference type="Gene3D" id="1.10.10.10">
    <property type="entry name" value="Winged helix-like DNA-binding domain superfamily/Winged helix DNA-binding domain"/>
    <property type="match status" value="1"/>
</dbReference>
<dbReference type="Proteomes" id="UP000306509">
    <property type="component" value="Unassembled WGS sequence"/>
</dbReference>
<accession>A0A4V6HRB2</accession>
<dbReference type="RefSeq" id="WP_027292392.1">
    <property type="nucleotide sequence ID" value="NZ_JBHTNY010000034.1"/>
</dbReference>
<dbReference type="InterPro" id="IPR050313">
    <property type="entry name" value="Carb_Metab_HTH_regulators"/>
</dbReference>
<dbReference type="PANTHER" id="PTHR30363:SF56">
    <property type="entry name" value="TRANSCRIPTIONAL REGULATOR, DEOR FAMILY"/>
    <property type="match status" value="1"/>
</dbReference>
<dbReference type="GO" id="GO:0003677">
    <property type="term" value="F:DNA binding"/>
    <property type="evidence" value="ECO:0007669"/>
    <property type="project" value="UniProtKB-KW"/>
</dbReference>
<dbReference type="SMART" id="SM00420">
    <property type="entry name" value="HTH_DEOR"/>
    <property type="match status" value="1"/>
</dbReference>
<dbReference type="SMART" id="SM01134">
    <property type="entry name" value="DeoRC"/>
    <property type="match status" value="1"/>
</dbReference>
<keyword evidence="1" id="KW-0805">Transcription regulation</keyword>
<dbReference type="GO" id="GO:0003700">
    <property type="term" value="F:DNA-binding transcription factor activity"/>
    <property type="evidence" value="ECO:0007669"/>
    <property type="project" value="InterPro"/>
</dbReference>
<dbReference type="PROSITE" id="PS00894">
    <property type="entry name" value="HTH_DEOR_1"/>
    <property type="match status" value="1"/>
</dbReference>
<dbReference type="PRINTS" id="PR00037">
    <property type="entry name" value="HTHLACR"/>
</dbReference>
<dbReference type="EMBL" id="QGQD01000097">
    <property type="protein sequence ID" value="TLC98377.1"/>
    <property type="molecule type" value="Genomic_DNA"/>
</dbReference>